<name>A0A1R2BWV1_9CILI</name>
<organism evidence="2 3">
    <name type="scientific">Stentor coeruleus</name>
    <dbReference type="NCBI Taxonomy" id="5963"/>
    <lineage>
        <taxon>Eukaryota</taxon>
        <taxon>Sar</taxon>
        <taxon>Alveolata</taxon>
        <taxon>Ciliophora</taxon>
        <taxon>Postciliodesmatophora</taxon>
        <taxon>Heterotrichea</taxon>
        <taxon>Heterotrichida</taxon>
        <taxon>Stentoridae</taxon>
        <taxon>Stentor</taxon>
    </lineage>
</organism>
<feature type="domain" description="EF-hand" evidence="1">
    <location>
        <begin position="96"/>
        <end position="131"/>
    </location>
</feature>
<sequence>MFRTTKSGVERLRQIEYLKSLIREAFSYLERDGKGYVIREEISSIMRYFGQFPSEAQVVDIILPEIQEDEPTTYVYYEKFEKYMLNSIISNEFEPDDAETLLAAFRILDPEGKGYIEVDAMKKLLMKEGIPFYEQEWQEFERYSVDAETNVINYEDYVSRLVLENEKHINNLMKGLEKFKYPY</sequence>
<comment type="caution">
    <text evidence="2">The sequence shown here is derived from an EMBL/GenBank/DDBJ whole genome shotgun (WGS) entry which is preliminary data.</text>
</comment>
<feature type="domain" description="EF-hand" evidence="1">
    <location>
        <begin position="17"/>
        <end position="52"/>
    </location>
</feature>
<evidence type="ECO:0000313" key="2">
    <source>
        <dbReference type="EMBL" id="OMJ81181.1"/>
    </source>
</evidence>
<dbReference type="Gene3D" id="1.10.238.10">
    <property type="entry name" value="EF-hand"/>
    <property type="match status" value="2"/>
</dbReference>
<keyword evidence="3" id="KW-1185">Reference proteome</keyword>
<proteinExistence type="predicted"/>
<dbReference type="OrthoDB" id="10260307at2759"/>
<dbReference type="PROSITE" id="PS50222">
    <property type="entry name" value="EF_HAND_2"/>
    <property type="match status" value="2"/>
</dbReference>
<dbReference type="SUPFAM" id="SSF47473">
    <property type="entry name" value="EF-hand"/>
    <property type="match status" value="1"/>
</dbReference>
<dbReference type="EMBL" id="MPUH01000390">
    <property type="protein sequence ID" value="OMJ81181.1"/>
    <property type="molecule type" value="Genomic_DNA"/>
</dbReference>
<evidence type="ECO:0000259" key="1">
    <source>
        <dbReference type="PROSITE" id="PS50222"/>
    </source>
</evidence>
<protein>
    <recommendedName>
        <fullName evidence="1">EF-hand domain-containing protein</fullName>
    </recommendedName>
</protein>
<dbReference type="PANTHER" id="PTHR46763">
    <property type="entry name" value="DYNEIN REGULATORY COMPLEX PROTEIN 8"/>
    <property type="match status" value="1"/>
</dbReference>
<dbReference type="InterPro" id="IPR011992">
    <property type="entry name" value="EF-hand-dom_pair"/>
</dbReference>
<accession>A0A1R2BWV1</accession>
<gene>
    <name evidence="2" type="ORF">SteCoe_18406</name>
</gene>
<dbReference type="PANTHER" id="PTHR46763:SF1">
    <property type="entry name" value="DYNEIN REGULATORY COMPLEX PROTEIN 8"/>
    <property type="match status" value="1"/>
</dbReference>
<dbReference type="Proteomes" id="UP000187209">
    <property type="component" value="Unassembled WGS sequence"/>
</dbReference>
<evidence type="ECO:0000313" key="3">
    <source>
        <dbReference type="Proteomes" id="UP000187209"/>
    </source>
</evidence>
<dbReference type="FunFam" id="1.10.238.10:FF:000001">
    <property type="entry name" value="Calmodulin 1"/>
    <property type="match status" value="1"/>
</dbReference>
<reference evidence="2 3" key="1">
    <citation type="submission" date="2016-11" db="EMBL/GenBank/DDBJ databases">
        <title>The macronuclear genome of Stentor coeruleus: a giant cell with tiny introns.</title>
        <authorList>
            <person name="Slabodnick M."/>
            <person name="Ruby J.G."/>
            <person name="Reiff S.B."/>
            <person name="Swart E.C."/>
            <person name="Gosai S."/>
            <person name="Prabakaran S."/>
            <person name="Witkowska E."/>
            <person name="Larue G.E."/>
            <person name="Fisher S."/>
            <person name="Freeman R.M."/>
            <person name="Gunawardena J."/>
            <person name="Chu W."/>
            <person name="Stover N.A."/>
            <person name="Gregory B.D."/>
            <person name="Nowacki M."/>
            <person name="Derisi J."/>
            <person name="Roy S.W."/>
            <person name="Marshall W.F."/>
            <person name="Sood P."/>
        </authorList>
    </citation>
    <scope>NUCLEOTIDE SEQUENCE [LARGE SCALE GENOMIC DNA]</scope>
    <source>
        <strain evidence="2">WM001</strain>
    </source>
</reference>
<dbReference type="AlphaFoldDB" id="A0A1R2BWV1"/>
<dbReference type="InterPro" id="IPR002048">
    <property type="entry name" value="EF_hand_dom"/>
</dbReference>
<dbReference type="GO" id="GO:0005509">
    <property type="term" value="F:calcium ion binding"/>
    <property type="evidence" value="ECO:0007669"/>
    <property type="project" value="InterPro"/>
</dbReference>